<gene>
    <name evidence="8 10" type="primary">acpS</name>
    <name evidence="10" type="ORF">DNH61_06295</name>
</gene>
<dbReference type="InterPro" id="IPR037143">
    <property type="entry name" value="4-PPantetheinyl_Trfase_dom_sf"/>
</dbReference>
<evidence type="ECO:0000256" key="6">
    <source>
        <dbReference type="ARBA" id="ARBA00023098"/>
    </source>
</evidence>
<evidence type="ECO:0000256" key="7">
    <source>
        <dbReference type="ARBA" id="ARBA00023160"/>
    </source>
</evidence>
<keyword evidence="6 8" id="KW-0443">Lipid metabolism</keyword>
<name>A0A2W1LQL6_9BACL</name>
<dbReference type="OrthoDB" id="517356at2"/>
<dbReference type="NCBIfam" id="TIGR00556">
    <property type="entry name" value="pantethn_trn"/>
    <property type="match status" value="1"/>
</dbReference>
<dbReference type="GO" id="GO:0005737">
    <property type="term" value="C:cytoplasm"/>
    <property type="evidence" value="ECO:0007669"/>
    <property type="project" value="UniProtKB-SubCell"/>
</dbReference>
<keyword evidence="5 8" id="KW-0460">Magnesium</keyword>
<evidence type="ECO:0000313" key="10">
    <source>
        <dbReference type="EMBL" id="PZD96804.1"/>
    </source>
</evidence>
<evidence type="ECO:0000259" key="9">
    <source>
        <dbReference type="Pfam" id="PF01648"/>
    </source>
</evidence>
<dbReference type="NCBIfam" id="TIGR00516">
    <property type="entry name" value="acpS"/>
    <property type="match status" value="1"/>
</dbReference>
<keyword evidence="1 8" id="KW-0444">Lipid biosynthesis</keyword>
<dbReference type="Proteomes" id="UP000249522">
    <property type="component" value="Unassembled WGS sequence"/>
</dbReference>
<comment type="catalytic activity">
    <reaction evidence="8">
        <text>apo-[ACP] + CoA = holo-[ACP] + adenosine 3',5'-bisphosphate + H(+)</text>
        <dbReference type="Rhea" id="RHEA:12068"/>
        <dbReference type="Rhea" id="RHEA-COMP:9685"/>
        <dbReference type="Rhea" id="RHEA-COMP:9690"/>
        <dbReference type="ChEBI" id="CHEBI:15378"/>
        <dbReference type="ChEBI" id="CHEBI:29999"/>
        <dbReference type="ChEBI" id="CHEBI:57287"/>
        <dbReference type="ChEBI" id="CHEBI:58343"/>
        <dbReference type="ChEBI" id="CHEBI:64479"/>
        <dbReference type="EC" id="2.7.8.7"/>
    </reaction>
</comment>
<comment type="function">
    <text evidence="8">Transfers the 4'-phosphopantetheine moiety from coenzyme A to a Ser of acyl-carrier-protein.</text>
</comment>
<comment type="caution">
    <text evidence="10">The sequence shown here is derived from an EMBL/GenBank/DDBJ whole genome shotgun (WGS) entry which is preliminary data.</text>
</comment>
<dbReference type="EMBL" id="QKRB01000036">
    <property type="protein sequence ID" value="PZD96804.1"/>
    <property type="molecule type" value="Genomic_DNA"/>
</dbReference>
<dbReference type="AlphaFoldDB" id="A0A2W1LQL6"/>
<comment type="similarity">
    <text evidence="8">Belongs to the P-Pant transferase superfamily. AcpS family.</text>
</comment>
<keyword evidence="3 8" id="KW-0479">Metal-binding</keyword>
<dbReference type="InterPro" id="IPR008278">
    <property type="entry name" value="4-PPantetheinyl_Trfase_dom"/>
</dbReference>
<evidence type="ECO:0000256" key="8">
    <source>
        <dbReference type="HAMAP-Rule" id="MF_00101"/>
    </source>
</evidence>
<dbReference type="GO" id="GO:0008897">
    <property type="term" value="F:holo-[acyl-carrier-protein] synthase activity"/>
    <property type="evidence" value="ECO:0007669"/>
    <property type="project" value="UniProtKB-UniRule"/>
</dbReference>
<dbReference type="InterPro" id="IPR004568">
    <property type="entry name" value="Ppantetheine-prot_Trfase_dom"/>
</dbReference>
<dbReference type="InterPro" id="IPR002582">
    <property type="entry name" value="ACPS"/>
</dbReference>
<evidence type="ECO:0000256" key="3">
    <source>
        <dbReference type="ARBA" id="ARBA00022723"/>
    </source>
</evidence>
<reference evidence="10 11" key="1">
    <citation type="submission" date="2018-06" db="EMBL/GenBank/DDBJ databases">
        <title>Paenibacillus imtechensis sp. nov.</title>
        <authorList>
            <person name="Pinnaka A.K."/>
            <person name="Singh H."/>
            <person name="Kaur M."/>
        </authorList>
    </citation>
    <scope>NUCLEOTIDE SEQUENCE [LARGE SCALE GENOMIC DNA]</scope>
    <source>
        <strain evidence="10 11">SMB1</strain>
    </source>
</reference>
<keyword evidence="4 8" id="KW-0276">Fatty acid metabolism</keyword>
<dbReference type="RefSeq" id="WP_111145815.1">
    <property type="nucleotide sequence ID" value="NZ_QKRB01000036.1"/>
</dbReference>
<accession>A0A2W1LQL6</accession>
<keyword evidence="8" id="KW-0963">Cytoplasm</keyword>
<dbReference type="Pfam" id="PF01648">
    <property type="entry name" value="ACPS"/>
    <property type="match status" value="1"/>
</dbReference>
<dbReference type="EC" id="2.7.8.7" evidence="8"/>
<organism evidence="10 11">
    <name type="scientific">Paenibacillus sambharensis</name>
    <dbReference type="NCBI Taxonomy" id="1803190"/>
    <lineage>
        <taxon>Bacteria</taxon>
        <taxon>Bacillati</taxon>
        <taxon>Bacillota</taxon>
        <taxon>Bacilli</taxon>
        <taxon>Bacillales</taxon>
        <taxon>Paenibacillaceae</taxon>
        <taxon>Paenibacillus</taxon>
    </lineage>
</organism>
<protein>
    <recommendedName>
        <fullName evidence="8">Holo-[acyl-carrier-protein] synthase</fullName>
        <shortName evidence="8">Holo-ACP synthase</shortName>
        <ecNumber evidence="8">2.7.8.7</ecNumber>
    </recommendedName>
    <alternativeName>
        <fullName evidence="8">4'-phosphopantetheinyl transferase AcpS</fullName>
    </alternativeName>
</protein>
<keyword evidence="2 8" id="KW-0808">Transferase</keyword>
<dbReference type="HAMAP" id="MF_00101">
    <property type="entry name" value="AcpS"/>
    <property type="match status" value="1"/>
</dbReference>
<keyword evidence="7 8" id="KW-0275">Fatty acid biosynthesis</keyword>
<sequence>MIFGIGLDIQSIAQIDASIRKQGEYFLRRIYTGQEIDYCSSKENASQHFAARWAVKEAFSKAAGTGIARGLCFRDVETVHLKTGQPHIVLYGKALDLCEQHDLRVLVSITHSEEYAAAQIILCSRLEDE</sequence>
<evidence type="ECO:0000256" key="5">
    <source>
        <dbReference type="ARBA" id="ARBA00022842"/>
    </source>
</evidence>
<comment type="cofactor">
    <cofactor evidence="8">
        <name>Mg(2+)</name>
        <dbReference type="ChEBI" id="CHEBI:18420"/>
    </cofactor>
</comment>
<proteinExistence type="inferred from homology"/>
<dbReference type="SUPFAM" id="SSF56214">
    <property type="entry name" value="4'-phosphopantetheinyl transferase"/>
    <property type="match status" value="1"/>
</dbReference>
<comment type="subcellular location">
    <subcellularLocation>
        <location evidence="8">Cytoplasm</location>
    </subcellularLocation>
</comment>
<evidence type="ECO:0000256" key="1">
    <source>
        <dbReference type="ARBA" id="ARBA00022516"/>
    </source>
</evidence>
<feature type="domain" description="4'-phosphopantetheinyl transferase" evidence="9">
    <location>
        <begin position="4"/>
        <end position="116"/>
    </location>
</feature>
<keyword evidence="11" id="KW-1185">Reference proteome</keyword>
<evidence type="ECO:0000256" key="4">
    <source>
        <dbReference type="ARBA" id="ARBA00022832"/>
    </source>
</evidence>
<dbReference type="GO" id="GO:0000287">
    <property type="term" value="F:magnesium ion binding"/>
    <property type="evidence" value="ECO:0007669"/>
    <property type="project" value="UniProtKB-UniRule"/>
</dbReference>
<dbReference type="GO" id="GO:0006633">
    <property type="term" value="P:fatty acid biosynthetic process"/>
    <property type="evidence" value="ECO:0007669"/>
    <property type="project" value="UniProtKB-UniRule"/>
</dbReference>
<evidence type="ECO:0000313" key="11">
    <source>
        <dbReference type="Proteomes" id="UP000249522"/>
    </source>
</evidence>
<dbReference type="Gene3D" id="3.90.470.20">
    <property type="entry name" value="4'-phosphopantetheinyl transferase domain"/>
    <property type="match status" value="1"/>
</dbReference>
<feature type="binding site" evidence="8">
    <location>
        <position position="8"/>
    </location>
    <ligand>
        <name>Mg(2+)</name>
        <dbReference type="ChEBI" id="CHEBI:18420"/>
    </ligand>
</feature>
<feature type="binding site" evidence="8">
    <location>
        <position position="57"/>
    </location>
    <ligand>
        <name>Mg(2+)</name>
        <dbReference type="ChEBI" id="CHEBI:18420"/>
    </ligand>
</feature>
<evidence type="ECO:0000256" key="2">
    <source>
        <dbReference type="ARBA" id="ARBA00022679"/>
    </source>
</evidence>